<feature type="binding site" evidence="4">
    <location>
        <position position="191"/>
    </location>
    <ligand>
        <name>substrate</name>
    </ligand>
</feature>
<feature type="binding site" evidence="4">
    <location>
        <begin position="10"/>
        <end position="11"/>
    </location>
    <ligand>
        <name>NADP(+)</name>
        <dbReference type="ChEBI" id="CHEBI:58349"/>
    </ligand>
</feature>
<dbReference type="PANTHER" id="PTHR43103">
    <property type="entry name" value="NUCLEOSIDE-DIPHOSPHATE-SUGAR EPIMERASE"/>
    <property type="match status" value="1"/>
</dbReference>
<name>A0ABR9F1N7_9GAMM</name>
<dbReference type="SUPFAM" id="SSF51735">
    <property type="entry name" value="NAD(P)-binding Rossmann-fold domains"/>
    <property type="match status" value="1"/>
</dbReference>
<comment type="subunit">
    <text evidence="4">Homopentamer.</text>
</comment>
<evidence type="ECO:0000259" key="5">
    <source>
        <dbReference type="Pfam" id="PF01370"/>
    </source>
</evidence>
<dbReference type="Gene3D" id="3.90.25.10">
    <property type="entry name" value="UDP-galactose 4-epimerase, domain 1"/>
    <property type="match status" value="1"/>
</dbReference>
<reference evidence="6 7" key="1">
    <citation type="submission" date="2020-07" db="EMBL/GenBank/DDBJ databases">
        <title>Halophilic bacteria isolated from french cheeses.</title>
        <authorList>
            <person name="Kothe C.I."/>
            <person name="Farah-Kraiem B."/>
            <person name="Renault P."/>
            <person name="Dridi B."/>
        </authorList>
    </citation>
    <scope>NUCLEOTIDE SEQUENCE [LARGE SCALE GENOMIC DNA]</scope>
    <source>
        <strain evidence="6 7">FME1</strain>
    </source>
</reference>
<feature type="binding site" evidence="4">
    <location>
        <position position="53"/>
    </location>
    <ligand>
        <name>NADP(+)</name>
        <dbReference type="ChEBI" id="CHEBI:58349"/>
    </ligand>
</feature>
<evidence type="ECO:0000256" key="2">
    <source>
        <dbReference type="ARBA" id="ARBA00023235"/>
    </source>
</evidence>
<feature type="binding site" evidence="4">
    <location>
        <position position="182"/>
    </location>
    <ligand>
        <name>NADP(+)</name>
        <dbReference type="ChEBI" id="CHEBI:58349"/>
    </ligand>
</feature>
<dbReference type="NCBIfam" id="TIGR02197">
    <property type="entry name" value="heptose_epim"/>
    <property type="match status" value="1"/>
</dbReference>
<dbReference type="NCBIfam" id="NF008360">
    <property type="entry name" value="PRK11150.1"/>
    <property type="match status" value="1"/>
</dbReference>
<feature type="binding site" evidence="4">
    <location>
        <position position="174"/>
    </location>
    <ligand>
        <name>NADP(+)</name>
        <dbReference type="ChEBI" id="CHEBI:58349"/>
    </ligand>
</feature>
<dbReference type="Gene3D" id="3.40.50.720">
    <property type="entry name" value="NAD(P)-binding Rossmann-like Domain"/>
    <property type="match status" value="1"/>
</dbReference>
<feature type="binding site" evidence="4">
    <location>
        <position position="282"/>
    </location>
    <ligand>
        <name>substrate</name>
    </ligand>
</feature>
<dbReference type="InterPro" id="IPR001509">
    <property type="entry name" value="Epimerase_deHydtase"/>
</dbReference>
<dbReference type="InterPro" id="IPR036291">
    <property type="entry name" value="NAD(P)-bd_dom_sf"/>
</dbReference>
<comment type="pathway">
    <text evidence="4">Nucleotide-sugar biosynthesis; ADP-L-glycero-beta-D-manno-heptose biosynthesis; ADP-L-glycero-beta-D-manno-heptose from D-glycero-beta-D-manno-heptose 7-phosphate: step 4/4.</text>
</comment>
<organism evidence="6 7">
    <name type="scientific">Halomonas casei</name>
    <dbReference type="NCBI Taxonomy" id="2742613"/>
    <lineage>
        <taxon>Bacteria</taxon>
        <taxon>Pseudomonadati</taxon>
        <taxon>Pseudomonadota</taxon>
        <taxon>Gammaproteobacteria</taxon>
        <taxon>Oceanospirillales</taxon>
        <taxon>Halomonadaceae</taxon>
        <taxon>Halomonas</taxon>
    </lineage>
</organism>
<dbReference type="PANTHER" id="PTHR43103:SF3">
    <property type="entry name" value="ADP-L-GLYCERO-D-MANNO-HEPTOSE-6-EPIMERASE"/>
    <property type="match status" value="1"/>
</dbReference>
<comment type="similarity">
    <text evidence="4">Belongs to the NAD(P)-dependent epimerase/dehydratase family. HldD subfamily.</text>
</comment>
<evidence type="ECO:0000256" key="3">
    <source>
        <dbReference type="ARBA" id="ARBA00023277"/>
    </source>
</evidence>
<comment type="domain">
    <text evidence="4">Contains a large N-terminal NADP-binding domain, and a smaller C-terminal substrate-binding domain.</text>
</comment>
<evidence type="ECO:0000313" key="6">
    <source>
        <dbReference type="EMBL" id="MBE0400393.1"/>
    </source>
</evidence>
<keyword evidence="3 4" id="KW-0119">Carbohydrate metabolism</keyword>
<feature type="binding site" evidence="4">
    <location>
        <position position="38"/>
    </location>
    <ligand>
        <name>NADP(+)</name>
        <dbReference type="ChEBI" id="CHEBI:58349"/>
    </ligand>
</feature>
<feature type="binding site" evidence="4">
    <location>
        <begin position="80"/>
        <end position="84"/>
    </location>
    <ligand>
        <name>NADP(+)</name>
        <dbReference type="ChEBI" id="CHEBI:58349"/>
    </ligand>
</feature>
<dbReference type="Pfam" id="PF01370">
    <property type="entry name" value="Epimerase"/>
    <property type="match status" value="1"/>
</dbReference>
<accession>A0ABR9F1N7</accession>
<comment type="cofactor">
    <cofactor evidence="4">
        <name>NADP(+)</name>
        <dbReference type="ChEBI" id="CHEBI:58349"/>
    </cofactor>
    <text evidence="4">Binds 1 NADP(+) per subunit.</text>
</comment>
<sequence length="318" mass="35514">MIVITGGAGFIGANLVKALNARGRNDVMVVDDLRDGTKFVNLADCTLADYLDKDDFLVRIKAALRGESVDLPKIEAIFHEGACSDTTEWDGHYMMENNFEYSKVLLNYCEQQGIPFLYASSAATYGGSEVFKETPECEKPLNVYGYSKLLFDQHVRSRWSELTTQVVGFRYFNVYGPREQHKGKMASVAYHNHLQVRNDETLKLFGAYGGYEAGMQSRDFVYVGDVVDVNLWFLDNPDKSGIFNLGTGRAEPFKAIGEAVIGFYGKGEIDYIAFPDELKGRYQSYTRADIDALRGSGCNVEFKTVAQGVKAYLGWLNG</sequence>
<feature type="binding site" evidence="4">
    <location>
        <position position="218"/>
    </location>
    <ligand>
        <name>substrate</name>
    </ligand>
</feature>
<comment type="function">
    <text evidence="4">Catalyzes the interconversion between ADP-D-glycero-beta-D-manno-heptose and ADP-L-glycero-beta-D-manno-heptose via an epimerization at carbon 6 of the heptose.</text>
</comment>
<dbReference type="EMBL" id="RRZD01000007">
    <property type="protein sequence ID" value="MBE0400393.1"/>
    <property type="molecule type" value="Genomic_DNA"/>
</dbReference>
<dbReference type="HAMAP" id="MF_01601">
    <property type="entry name" value="Heptose_epimerase"/>
    <property type="match status" value="1"/>
</dbReference>
<feature type="binding site" evidence="4">
    <location>
        <position position="184"/>
    </location>
    <ligand>
        <name>substrate</name>
    </ligand>
</feature>
<dbReference type="CDD" id="cd05248">
    <property type="entry name" value="ADP_GME_SDR_e"/>
    <property type="match status" value="1"/>
</dbReference>
<keyword evidence="1 4" id="KW-0521">NADP</keyword>
<dbReference type="GO" id="GO:0008712">
    <property type="term" value="F:ADP-glyceromanno-heptose 6-epimerase activity"/>
    <property type="evidence" value="ECO:0007669"/>
    <property type="project" value="UniProtKB-EC"/>
</dbReference>
<dbReference type="InterPro" id="IPR011912">
    <property type="entry name" value="Heptose_epim"/>
</dbReference>
<dbReference type="RefSeq" id="WP_096276673.1">
    <property type="nucleotide sequence ID" value="NZ_CP189763.1"/>
</dbReference>
<keyword evidence="2 4" id="KW-0413">Isomerase</keyword>
<protein>
    <recommendedName>
        <fullName evidence="4">ADP-L-glycero-D-manno-heptose-6-epimerase</fullName>
        <ecNumber evidence="4">5.1.3.20</ecNumber>
    </recommendedName>
    <alternativeName>
        <fullName evidence="4">ADP-L-glycero-beta-D-manno-heptose-6-epimerase</fullName>
        <shortName evidence="4">ADP-glyceromanno-heptose 6-epimerase</shortName>
        <shortName evidence="4">ADP-hep 6-epimerase</shortName>
        <shortName evidence="4">AGME</shortName>
    </alternativeName>
</protein>
<keyword evidence="7" id="KW-1185">Reference proteome</keyword>
<feature type="binding site" evidence="4">
    <location>
        <begin position="31"/>
        <end position="32"/>
    </location>
    <ligand>
        <name>NADP(+)</name>
        <dbReference type="ChEBI" id="CHEBI:58349"/>
    </ligand>
</feature>
<feature type="binding site" evidence="4">
    <location>
        <position position="173"/>
    </location>
    <ligand>
        <name>substrate</name>
    </ligand>
</feature>
<feature type="active site" description="Proton acceptor" evidence="4">
    <location>
        <position position="182"/>
    </location>
</feature>
<dbReference type="EC" id="5.1.3.20" evidence="4"/>
<feature type="active site" description="Proton acceptor" evidence="4">
    <location>
        <position position="144"/>
    </location>
</feature>
<proteinExistence type="inferred from homology"/>
<evidence type="ECO:0000256" key="1">
    <source>
        <dbReference type="ARBA" id="ARBA00022857"/>
    </source>
</evidence>
<feature type="domain" description="NAD-dependent epimerase/dehydratase" evidence="5">
    <location>
        <begin position="2"/>
        <end position="246"/>
    </location>
</feature>
<gene>
    <name evidence="6" type="primary">rfaD</name>
    <name evidence="4" type="synonym">hldD</name>
    <name evidence="6" type="ORF">EI168_09760</name>
</gene>
<comment type="caution">
    <text evidence="6">The sequence shown here is derived from an EMBL/GenBank/DDBJ whole genome shotgun (WGS) entry which is preliminary data.</text>
</comment>
<evidence type="ECO:0000256" key="4">
    <source>
        <dbReference type="HAMAP-Rule" id="MF_01601"/>
    </source>
</evidence>
<feature type="binding site" evidence="4">
    <location>
        <position position="148"/>
    </location>
    <ligand>
        <name>NADP(+)</name>
        <dbReference type="ChEBI" id="CHEBI:58349"/>
    </ligand>
</feature>
<dbReference type="Proteomes" id="UP001645039">
    <property type="component" value="Unassembled WGS sequence"/>
</dbReference>
<feature type="binding site" evidence="4">
    <location>
        <position position="97"/>
    </location>
    <ligand>
        <name>NADP(+)</name>
        <dbReference type="ChEBI" id="CHEBI:58349"/>
    </ligand>
</feature>
<evidence type="ECO:0000313" key="7">
    <source>
        <dbReference type="Proteomes" id="UP001645039"/>
    </source>
</evidence>
<feature type="binding site" evidence="4">
    <location>
        <begin position="205"/>
        <end position="208"/>
    </location>
    <ligand>
        <name>substrate</name>
    </ligand>
</feature>
<comment type="catalytic activity">
    <reaction evidence="4">
        <text>ADP-D-glycero-beta-D-manno-heptose = ADP-L-glycero-beta-D-manno-heptose</text>
        <dbReference type="Rhea" id="RHEA:17577"/>
        <dbReference type="ChEBI" id="CHEBI:59967"/>
        <dbReference type="ChEBI" id="CHEBI:61506"/>
        <dbReference type="EC" id="5.1.3.20"/>
    </reaction>
</comment>